<proteinExistence type="predicted"/>
<feature type="compositionally biased region" description="Acidic residues" evidence="1">
    <location>
        <begin position="106"/>
        <end position="117"/>
    </location>
</feature>
<comment type="caution">
    <text evidence="2">The sequence shown here is derived from an EMBL/GenBank/DDBJ whole genome shotgun (WGS) entry which is preliminary data.</text>
</comment>
<dbReference type="AlphaFoldDB" id="A0A813IK44"/>
<gene>
    <name evidence="2" type="ORF">PGLA2088_LOCUS8897</name>
</gene>
<accession>A0A813IK44</accession>
<dbReference type="EMBL" id="CAJNNW010009699">
    <property type="protein sequence ID" value="CAE8651168.1"/>
    <property type="molecule type" value="Genomic_DNA"/>
</dbReference>
<feature type="region of interest" description="Disordered" evidence="1">
    <location>
        <begin position="77"/>
        <end position="117"/>
    </location>
</feature>
<organism evidence="2 3">
    <name type="scientific">Polarella glacialis</name>
    <name type="common">Dinoflagellate</name>
    <dbReference type="NCBI Taxonomy" id="89957"/>
    <lineage>
        <taxon>Eukaryota</taxon>
        <taxon>Sar</taxon>
        <taxon>Alveolata</taxon>
        <taxon>Dinophyceae</taxon>
        <taxon>Suessiales</taxon>
        <taxon>Suessiaceae</taxon>
        <taxon>Polarella</taxon>
    </lineage>
</organism>
<evidence type="ECO:0000313" key="2">
    <source>
        <dbReference type="EMBL" id="CAE8651168.1"/>
    </source>
</evidence>
<feature type="non-terminal residue" evidence="2">
    <location>
        <position position="1"/>
    </location>
</feature>
<name>A0A813IK44_POLGL</name>
<evidence type="ECO:0000313" key="3">
    <source>
        <dbReference type="Proteomes" id="UP000626109"/>
    </source>
</evidence>
<protein>
    <submittedName>
        <fullName evidence="2">Uncharacterized protein</fullName>
    </submittedName>
</protein>
<dbReference type="Proteomes" id="UP000626109">
    <property type="component" value="Unassembled WGS sequence"/>
</dbReference>
<reference evidence="2" key="1">
    <citation type="submission" date="2021-02" db="EMBL/GenBank/DDBJ databases">
        <authorList>
            <person name="Dougan E. K."/>
            <person name="Rhodes N."/>
            <person name="Thang M."/>
            <person name="Chan C."/>
        </authorList>
    </citation>
    <scope>NUCLEOTIDE SEQUENCE</scope>
</reference>
<evidence type="ECO:0000256" key="1">
    <source>
        <dbReference type="SAM" id="MobiDB-lite"/>
    </source>
</evidence>
<sequence>MAPLPATWQVKAKLETCSHQRQRPDNEAGASMVVLCSKREGARCMYGEQSDHRRIRAASVDLANYYKQLLLGTTTTRTKQQQQQRHLHFRSTELREACTPSTRVDDESESEVSSDLG</sequence>